<feature type="non-terminal residue" evidence="1">
    <location>
        <position position="1"/>
    </location>
</feature>
<keyword evidence="2" id="KW-1185">Reference proteome</keyword>
<comment type="caution">
    <text evidence="1">The sequence shown here is derived from an EMBL/GenBank/DDBJ whole genome shotgun (WGS) entry which is preliminary data.</text>
</comment>
<evidence type="ECO:0000313" key="1">
    <source>
        <dbReference type="EMBL" id="KAJ9048285.1"/>
    </source>
</evidence>
<proteinExistence type="predicted"/>
<gene>
    <name evidence="1" type="ORF">DSO57_1036643</name>
</gene>
<dbReference type="Proteomes" id="UP001165960">
    <property type="component" value="Unassembled WGS sequence"/>
</dbReference>
<sequence length="65" mass="6628">GLGAAPLTSRKALSSLRVRGVYRPWGGGERLSASVSQSYGGHSAKSLYHITPFSTPAALALVGTG</sequence>
<dbReference type="EMBL" id="QTSX02007458">
    <property type="protein sequence ID" value="KAJ9048285.1"/>
    <property type="molecule type" value="Genomic_DNA"/>
</dbReference>
<accession>A0ACC2RE58</accession>
<organism evidence="1 2">
    <name type="scientific">Entomophthora muscae</name>
    <dbReference type="NCBI Taxonomy" id="34485"/>
    <lineage>
        <taxon>Eukaryota</taxon>
        <taxon>Fungi</taxon>
        <taxon>Fungi incertae sedis</taxon>
        <taxon>Zoopagomycota</taxon>
        <taxon>Entomophthoromycotina</taxon>
        <taxon>Entomophthoromycetes</taxon>
        <taxon>Entomophthorales</taxon>
        <taxon>Entomophthoraceae</taxon>
        <taxon>Entomophthora</taxon>
    </lineage>
</organism>
<reference evidence="1" key="1">
    <citation type="submission" date="2022-04" db="EMBL/GenBank/DDBJ databases">
        <title>Genome of the entomopathogenic fungus Entomophthora muscae.</title>
        <authorList>
            <person name="Elya C."/>
            <person name="Lovett B.R."/>
            <person name="Lee E."/>
            <person name="Macias A.M."/>
            <person name="Hajek A.E."/>
            <person name="De Bivort B.L."/>
            <person name="Kasson M.T."/>
            <person name="De Fine Licht H.H."/>
            <person name="Stajich J.E."/>
        </authorList>
    </citation>
    <scope>NUCLEOTIDE SEQUENCE</scope>
    <source>
        <strain evidence="1">Berkeley</strain>
    </source>
</reference>
<protein>
    <submittedName>
        <fullName evidence="1">Uncharacterized protein</fullName>
    </submittedName>
</protein>
<name>A0ACC2RE58_9FUNG</name>
<evidence type="ECO:0000313" key="2">
    <source>
        <dbReference type="Proteomes" id="UP001165960"/>
    </source>
</evidence>